<feature type="compositionally biased region" description="Basic and acidic residues" evidence="1">
    <location>
        <begin position="1"/>
        <end position="10"/>
    </location>
</feature>
<feature type="compositionally biased region" description="Polar residues" evidence="1">
    <location>
        <begin position="12"/>
        <end position="23"/>
    </location>
</feature>
<dbReference type="Proteomes" id="UP001237642">
    <property type="component" value="Unassembled WGS sequence"/>
</dbReference>
<keyword evidence="3" id="KW-1185">Reference proteome</keyword>
<name>A0AAD8J442_9APIA</name>
<accession>A0AAD8J442</accession>
<feature type="compositionally biased region" description="Basic and acidic residues" evidence="1">
    <location>
        <begin position="34"/>
        <end position="44"/>
    </location>
</feature>
<evidence type="ECO:0000313" key="2">
    <source>
        <dbReference type="EMBL" id="KAK1397415.1"/>
    </source>
</evidence>
<dbReference type="AlphaFoldDB" id="A0AAD8J442"/>
<feature type="region of interest" description="Disordered" evidence="1">
    <location>
        <begin position="1"/>
        <end position="51"/>
    </location>
</feature>
<organism evidence="2 3">
    <name type="scientific">Heracleum sosnowskyi</name>
    <dbReference type="NCBI Taxonomy" id="360622"/>
    <lineage>
        <taxon>Eukaryota</taxon>
        <taxon>Viridiplantae</taxon>
        <taxon>Streptophyta</taxon>
        <taxon>Embryophyta</taxon>
        <taxon>Tracheophyta</taxon>
        <taxon>Spermatophyta</taxon>
        <taxon>Magnoliopsida</taxon>
        <taxon>eudicotyledons</taxon>
        <taxon>Gunneridae</taxon>
        <taxon>Pentapetalae</taxon>
        <taxon>asterids</taxon>
        <taxon>campanulids</taxon>
        <taxon>Apiales</taxon>
        <taxon>Apiaceae</taxon>
        <taxon>Apioideae</taxon>
        <taxon>apioid superclade</taxon>
        <taxon>Tordylieae</taxon>
        <taxon>Tordyliinae</taxon>
        <taxon>Heracleum</taxon>
    </lineage>
</organism>
<protein>
    <submittedName>
        <fullName evidence="2">Uncharacterized protein</fullName>
    </submittedName>
</protein>
<gene>
    <name evidence="2" type="ORF">POM88_007278</name>
</gene>
<dbReference type="EMBL" id="JAUIZM010000002">
    <property type="protein sequence ID" value="KAK1397415.1"/>
    <property type="molecule type" value="Genomic_DNA"/>
</dbReference>
<reference evidence="2" key="2">
    <citation type="submission" date="2023-05" db="EMBL/GenBank/DDBJ databases">
        <authorList>
            <person name="Schelkunov M.I."/>
        </authorList>
    </citation>
    <scope>NUCLEOTIDE SEQUENCE</scope>
    <source>
        <strain evidence="2">Hsosn_3</strain>
        <tissue evidence="2">Leaf</tissue>
    </source>
</reference>
<reference evidence="2" key="1">
    <citation type="submission" date="2023-02" db="EMBL/GenBank/DDBJ databases">
        <title>Genome of toxic invasive species Heracleum sosnowskyi carries increased number of genes despite the absence of recent whole-genome duplications.</title>
        <authorList>
            <person name="Schelkunov M."/>
            <person name="Shtratnikova V."/>
            <person name="Makarenko M."/>
            <person name="Klepikova A."/>
            <person name="Omelchenko D."/>
            <person name="Novikova G."/>
            <person name="Obukhova E."/>
            <person name="Bogdanov V."/>
            <person name="Penin A."/>
            <person name="Logacheva M."/>
        </authorList>
    </citation>
    <scope>NUCLEOTIDE SEQUENCE</scope>
    <source>
        <strain evidence="2">Hsosn_3</strain>
        <tissue evidence="2">Leaf</tissue>
    </source>
</reference>
<evidence type="ECO:0000256" key="1">
    <source>
        <dbReference type="SAM" id="MobiDB-lite"/>
    </source>
</evidence>
<evidence type="ECO:0000313" key="3">
    <source>
        <dbReference type="Proteomes" id="UP001237642"/>
    </source>
</evidence>
<proteinExistence type="predicted"/>
<sequence>MAEPKTEEPHVTTCSIPKQNSADSVEDPAISDTKTTKEKKDAATYRKAKRRKNCPSALENTSFTFDTNCPTVVQFTPKFGSFNLVQPPPASCPESTEDKEEELTLNSVKYDSVKID</sequence>
<comment type="caution">
    <text evidence="2">The sequence shown here is derived from an EMBL/GenBank/DDBJ whole genome shotgun (WGS) entry which is preliminary data.</text>
</comment>
<feature type="region of interest" description="Disordered" evidence="1">
    <location>
        <begin position="87"/>
        <end position="116"/>
    </location>
</feature>